<sequence>MKLIHVLGEEVYRDLMKWEDEYETCCIAYEYTSDGNPYGLLAKAVDESDVVIAEKTVYGKYPIRPWLKAFGAQHDEWANQLKAQGITPDQYNVGYTSCPRESPFE</sequence>
<dbReference type="AlphaFoldDB" id="A0A6C1E037"/>
<protein>
    <submittedName>
        <fullName evidence="1">Uncharacterized protein</fullName>
    </submittedName>
</protein>
<dbReference type="EMBL" id="CP048997">
    <property type="protein sequence ID" value="QID82696.1"/>
    <property type="molecule type" value="Genomic_DNA"/>
</dbReference>
<accession>A0A6C1E037</accession>
<evidence type="ECO:0000313" key="2">
    <source>
        <dbReference type="Proteomes" id="UP000501346"/>
    </source>
</evidence>
<gene>
    <name evidence="1" type="ORF">GRS66_005126</name>
</gene>
<proteinExistence type="predicted"/>
<dbReference type="OrthoDB" id="4036910at2759"/>
<dbReference type="Proteomes" id="UP000501346">
    <property type="component" value="Chromosome ScXVI"/>
</dbReference>
<organism evidence="1 2">
    <name type="scientific">Saccharomyces pastorianus</name>
    <name type="common">Lager yeast</name>
    <name type="synonym">Saccharomyces cerevisiae x Saccharomyces eubayanus</name>
    <dbReference type="NCBI Taxonomy" id="27292"/>
    <lineage>
        <taxon>Eukaryota</taxon>
        <taxon>Fungi</taxon>
        <taxon>Dikarya</taxon>
        <taxon>Ascomycota</taxon>
        <taxon>Saccharomycotina</taxon>
        <taxon>Saccharomycetes</taxon>
        <taxon>Saccharomycetales</taxon>
        <taxon>Saccharomycetaceae</taxon>
        <taxon>Saccharomyces</taxon>
    </lineage>
</organism>
<evidence type="ECO:0000313" key="1">
    <source>
        <dbReference type="EMBL" id="QID82696.1"/>
    </source>
</evidence>
<reference evidence="1 2" key="1">
    <citation type="journal article" date="2019" name="BMC Genomics">
        <title>Chromosome level assembly and comparative genome analysis confirm lager-brewing yeasts originated from a single hybridization.</title>
        <authorList>
            <person name="Salazar A.N."/>
            <person name="Gorter de Vries A.R."/>
            <person name="van den Broek M."/>
            <person name="Brouwers N."/>
            <person name="de la Torre Cortes P."/>
            <person name="Kuijpers N.G.A."/>
            <person name="Daran J.G."/>
            <person name="Abeel T."/>
        </authorList>
    </citation>
    <scope>NUCLEOTIDE SEQUENCE [LARGE SCALE GENOMIC DNA]</scope>
    <source>
        <strain evidence="1 2">CBS 1483</strain>
    </source>
</reference>
<name>A0A6C1E037_SACPS</name>
<keyword evidence="2" id="KW-1185">Reference proteome</keyword>